<reference evidence="21" key="1">
    <citation type="submission" date="2020-10" db="EMBL/GenBank/DDBJ databases">
        <authorList>
            <person name="Gilroy R."/>
        </authorList>
    </citation>
    <scope>NUCLEOTIDE SEQUENCE</scope>
    <source>
        <strain evidence="21">ChiSjej4B22-8148</strain>
    </source>
</reference>
<dbReference type="NCBIfam" id="TIGR00693">
    <property type="entry name" value="thiE"/>
    <property type="match status" value="1"/>
</dbReference>
<keyword evidence="10" id="KW-0067">ATP-binding</keyword>
<dbReference type="Gene3D" id="3.20.20.70">
    <property type="entry name" value="Aldolase class I"/>
    <property type="match status" value="1"/>
</dbReference>
<dbReference type="PANTHER" id="PTHR20858:SF17">
    <property type="entry name" value="HYDROXYMETHYLPYRIMIDINE_PHOSPHOMETHYLPYRIMIDINE KINASE THI20-RELATED"/>
    <property type="match status" value="1"/>
</dbReference>
<comment type="catalytic activity">
    <reaction evidence="2">
        <text>4-amino-2-methyl-5-(phosphooxymethyl)pyrimidine + ATP = 4-amino-2-methyl-5-(diphosphooxymethyl)pyrimidine + ADP</text>
        <dbReference type="Rhea" id="RHEA:19893"/>
        <dbReference type="ChEBI" id="CHEBI:30616"/>
        <dbReference type="ChEBI" id="CHEBI:57841"/>
        <dbReference type="ChEBI" id="CHEBI:58354"/>
        <dbReference type="ChEBI" id="CHEBI:456216"/>
        <dbReference type="EC" id="2.7.4.7"/>
    </reaction>
</comment>
<organism evidence="21 22">
    <name type="scientific">Candidatus Choladousia intestinavium</name>
    <dbReference type="NCBI Taxonomy" id="2840727"/>
    <lineage>
        <taxon>Bacteria</taxon>
        <taxon>Bacillati</taxon>
        <taxon>Bacillota</taxon>
        <taxon>Clostridia</taxon>
        <taxon>Lachnospirales</taxon>
        <taxon>Lachnospiraceae</taxon>
        <taxon>Lachnospiraceae incertae sedis</taxon>
        <taxon>Candidatus Choladousia</taxon>
    </lineage>
</organism>
<dbReference type="CDD" id="cd00564">
    <property type="entry name" value="TMP_TenI"/>
    <property type="match status" value="1"/>
</dbReference>
<comment type="function">
    <text evidence="18">Condenses 4-methyl-5-(beta-hydroxyethyl)thiazole monophosphate (THZ-P) and 2-methyl-4-amino-5-hydroxymethyl pyrimidine pyrophosphate (HMP-PP) to form thiamine monophosphate (TMP).</text>
</comment>
<evidence type="ECO:0000256" key="13">
    <source>
        <dbReference type="ARBA" id="ARBA00023268"/>
    </source>
</evidence>
<dbReference type="Gene3D" id="3.40.1190.20">
    <property type="match status" value="1"/>
</dbReference>
<evidence type="ECO:0000256" key="6">
    <source>
        <dbReference type="ARBA" id="ARBA00022679"/>
    </source>
</evidence>
<keyword evidence="9 21" id="KW-0418">Kinase</keyword>
<comment type="catalytic activity">
    <reaction evidence="1">
        <text>4-amino-5-hydroxymethyl-2-methylpyrimidine + ATP = 4-amino-2-methyl-5-(phosphooxymethyl)pyrimidine + ADP + H(+)</text>
        <dbReference type="Rhea" id="RHEA:23096"/>
        <dbReference type="ChEBI" id="CHEBI:15378"/>
        <dbReference type="ChEBI" id="CHEBI:16892"/>
        <dbReference type="ChEBI" id="CHEBI:30616"/>
        <dbReference type="ChEBI" id="CHEBI:58354"/>
        <dbReference type="ChEBI" id="CHEBI:456216"/>
        <dbReference type="EC" id="2.7.1.49"/>
    </reaction>
</comment>
<keyword evidence="12 18" id="KW-0784">Thiamine biosynthesis</keyword>
<comment type="catalytic activity">
    <reaction evidence="17 18">
        <text>2-[(2R,5Z)-2-carboxy-4-methylthiazol-5(2H)-ylidene]ethyl phosphate + 4-amino-2-methyl-5-(diphosphooxymethyl)pyrimidine + 2 H(+) = thiamine phosphate + CO2 + diphosphate</text>
        <dbReference type="Rhea" id="RHEA:47844"/>
        <dbReference type="ChEBI" id="CHEBI:15378"/>
        <dbReference type="ChEBI" id="CHEBI:16526"/>
        <dbReference type="ChEBI" id="CHEBI:33019"/>
        <dbReference type="ChEBI" id="CHEBI:37575"/>
        <dbReference type="ChEBI" id="CHEBI:57841"/>
        <dbReference type="ChEBI" id="CHEBI:62899"/>
        <dbReference type="EC" id="2.5.1.3"/>
    </reaction>
</comment>
<dbReference type="GO" id="GO:0005829">
    <property type="term" value="C:cytosol"/>
    <property type="evidence" value="ECO:0007669"/>
    <property type="project" value="TreeGrafter"/>
</dbReference>
<dbReference type="NCBIfam" id="TIGR00097">
    <property type="entry name" value="HMP-P_kinase"/>
    <property type="match status" value="1"/>
</dbReference>
<feature type="binding site" evidence="18">
    <location>
        <begin position="45"/>
        <end position="49"/>
    </location>
    <ligand>
        <name>4-amino-2-methyl-5-(diphosphooxymethyl)pyrimidine</name>
        <dbReference type="ChEBI" id="CHEBI:57841"/>
    </ligand>
</feature>
<feature type="binding site" evidence="18">
    <location>
        <position position="97"/>
    </location>
    <ligand>
        <name>Mg(2+)</name>
        <dbReference type="ChEBI" id="CHEBI:18420"/>
    </ligand>
</feature>
<dbReference type="InterPro" id="IPR013749">
    <property type="entry name" value="PM/HMP-P_kinase-1"/>
</dbReference>
<dbReference type="Proteomes" id="UP000886757">
    <property type="component" value="Unassembled WGS sequence"/>
</dbReference>
<evidence type="ECO:0000313" key="22">
    <source>
        <dbReference type="Proteomes" id="UP000886757"/>
    </source>
</evidence>
<evidence type="ECO:0000256" key="8">
    <source>
        <dbReference type="ARBA" id="ARBA00022741"/>
    </source>
</evidence>
<evidence type="ECO:0000256" key="14">
    <source>
        <dbReference type="ARBA" id="ARBA00037917"/>
    </source>
</evidence>
<keyword evidence="7 18" id="KW-0479">Metal-binding</keyword>
<evidence type="ECO:0000259" key="20">
    <source>
        <dbReference type="Pfam" id="PF08543"/>
    </source>
</evidence>
<reference evidence="21" key="2">
    <citation type="journal article" date="2021" name="PeerJ">
        <title>Extensive microbial diversity within the chicken gut microbiome revealed by metagenomics and culture.</title>
        <authorList>
            <person name="Gilroy R."/>
            <person name="Ravi A."/>
            <person name="Getino M."/>
            <person name="Pursley I."/>
            <person name="Horton D.L."/>
            <person name="Alikhan N.F."/>
            <person name="Baker D."/>
            <person name="Gharbi K."/>
            <person name="Hall N."/>
            <person name="Watson M."/>
            <person name="Adriaenssens E.M."/>
            <person name="Foster-Nyarko E."/>
            <person name="Jarju S."/>
            <person name="Secka A."/>
            <person name="Antonio M."/>
            <person name="Oren A."/>
            <person name="Chaudhuri R.R."/>
            <person name="La Ragione R."/>
            <person name="Hildebrand F."/>
            <person name="Pallen M.J."/>
        </authorList>
    </citation>
    <scope>NUCLEOTIDE SEQUENCE</scope>
    <source>
        <strain evidence="21">ChiSjej4B22-8148</strain>
    </source>
</reference>
<feature type="binding site" evidence="18">
    <location>
        <begin position="142"/>
        <end position="144"/>
    </location>
    <ligand>
        <name>2-[(2R,5Z)-2-carboxy-4-methylthiazol-5(2H)-ylidene]ethyl phosphate</name>
        <dbReference type="ChEBI" id="CHEBI:62899"/>
    </ligand>
</feature>
<comment type="catalytic activity">
    <reaction evidence="16 18">
        <text>2-(2-carboxy-4-methylthiazol-5-yl)ethyl phosphate + 4-amino-2-methyl-5-(diphosphooxymethyl)pyrimidine + 2 H(+) = thiamine phosphate + CO2 + diphosphate</text>
        <dbReference type="Rhea" id="RHEA:47848"/>
        <dbReference type="ChEBI" id="CHEBI:15378"/>
        <dbReference type="ChEBI" id="CHEBI:16526"/>
        <dbReference type="ChEBI" id="CHEBI:33019"/>
        <dbReference type="ChEBI" id="CHEBI:37575"/>
        <dbReference type="ChEBI" id="CHEBI:57841"/>
        <dbReference type="ChEBI" id="CHEBI:62890"/>
        <dbReference type="EC" id="2.5.1.3"/>
    </reaction>
</comment>
<comment type="similarity">
    <text evidence="18">Belongs to the thiamine-phosphate synthase family.</text>
</comment>
<evidence type="ECO:0000256" key="2">
    <source>
        <dbReference type="ARBA" id="ARBA00000565"/>
    </source>
</evidence>
<dbReference type="GO" id="GO:0008972">
    <property type="term" value="F:phosphomethylpyrimidine kinase activity"/>
    <property type="evidence" value="ECO:0007669"/>
    <property type="project" value="UniProtKB-EC"/>
</dbReference>
<gene>
    <name evidence="21" type="primary">thiD</name>
    <name evidence="18" type="synonym">thiE</name>
    <name evidence="21" type="ORF">IAB31_10840</name>
</gene>
<dbReference type="InterPro" id="IPR004399">
    <property type="entry name" value="HMP/HMP-P_kinase_dom"/>
</dbReference>
<comment type="caution">
    <text evidence="21">The sequence shown here is derived from an EMBL/GenBank/DDBJ whole genome shotgun (WGS) entry which is preliminary data.</text>
</comment>
<dbReference type="Pfam" id="PF08543">
    <property type="entry name" value="Phos_pyr_kin"/>
    <property type="match status" value="1"/>
</dbReference>
<feature type="binding site" evidence="18">
    <location>
        <position position="78"/>
    </location>
    <ligand>
        <name>Mg(2+)</name>
        <dbReference type="ChEBI" id="CHEBI:18420"/>
    </ligand>
</feature>
<evidence type="ECO:0000256" key="12">
    <source>
        <dbReference type="ARBA" id="ARBA00022977"/>
    </source>
</evidence>
<name>A0A9D1AD97_9FIRM</name>
<comment type="pathway">
    <text evidence="3">Cofactor biosynthesis; thiamine diphosphate biosynthesis; 4-amino-2-methyl-5-diphosphomethylpyrimidine from 5-amino-1-(5-phospho-D-ribosyl)imidazole: step 3/3.</text>
</comment>
<sequence>MRFRREPELKFDLLLYGITDRAWVGTLSLEEQIEKALQGGVTMLQLREKSLSRENFLEEAIRVKRIADCYQVPLIINDDIQVALASGAAGVHLGQGDLPASEARKLLGPERILGVTAKSVEQARKAQAEGADYLGSGAVFGTSTKRDARPMTLETLRQITEAVTIPVAAIGGITGENVRMLQGTGIAGAAVVSGIFGQEDIPGAARKLRGELERLTGRKKKAVLSIAGSDSSGGAGIQADLKTMEAFGVYGMSVVTALTAQNTKGVREILETPAKFTASQMDTVCSDILPDAVKTGMLGSSENIRTVAEKLREYGLKKIVVDPVMAATAGQRFLSEEEGALMERELFPMAALITPNLPEGERLLGEAIRTRRQMERAAEALGEKYGCAVLLKGGHLTEAEDPETGGLSEDVLYSEGRLTWFRAERISNPNSHGTGCTLSSAIACGLAEDLSLTESIRRAKAYLGEALRGGLYLGAGSGPLDHGAGRRALGSDPFNK</sequence>
<dbReference type="CDD" id="cd01169">
    <property type="entry name" value="HMPP_kinase"/>
    <property type="match status" value="1"/>
</dbReference>
<dbReference type="FunFam" id="3.40.1190.20:FF:000003">
    <property type="entry name" value="Phosphomethylpyrimidine kinase ThiD"/>
    <property type="match status" value="1"/>
</dbReference>
<comment type="cofactor">
    <cofactor evidence="18">
        <name>Mg(2+)</name>
        <dbReference type="ChEBI" id="CHEBI:18420"/>
    </cofactor>
    <text evidence="18">Binds 1 Mg(2+) ion per subunit.</text>
</comment>
<dbReference type="GO" id="GO:0000287">
    <property type="term" value="F:magnesium ion binding"/>
    <property type="evidence" value="ECO:0007669"/>
    <property type="project" value="UniProtKB-UniRule"/>
</dbReference>
<evidence type="ECO:0000313" key="21">
    <source>
        <dbReference type="EMBL" id="HIR14403.1"/>
    </source>
</evidence>
<dbReference type="EMBL" id="DVGK01000120">
    <property type="protein sequence ID" value="HIR14403.1"/>
    <property type="molecule type" value="Genomic_DNA"/>
</dbReference>
<dbReference type="GO" id="GO:0004789">
    <property type="term" value="F:thiamine-phosphate diphosphorylase activity"/>
    <property type="evidence" value="ECO:0007669"/>
    <property type="project" value="UniProtKB-UniRule"/>
</dbReference>
<dbReference type="InterPro" id="IPR029056">
    <property type="entry name" value="Ribokinase-like"/>
</dbReference>
<feature type="binding site" evidence="18">
    <location>
        <position position="77"/>
    </location>
    <ligand>
        <name>4-amino-2-methyl-5-(diphosphooxymethyl)pyrimidine</name>
        <dbReference type="ChEBI" id="CHEBI:57841"/>
    </ligand>
</feature>
<accession>A0A9D1AD97</accession>
<evidence type="ECO:0000256" key="7">
    <source>
        <dbReference type="ARBA" id="ARBA00022723"/>
    </source>
</evidence>
<dbReference type="SUPFAM" id="SSF51391">
    <property type="entry name" value="Thiamin phosphate synthase"/>
    <property type="match status" value="1"/>
</dbReference>
<evidence type="ECO:0000256" key="16">
    <source>
        <dbReference type="ARBA" id="ARBA00047851"/>
    </source>
</evidence>
<dbReference type="PANTHER" id="PTHR20858">
    <property type="entry name" value="PHOSPHOMETHYLPYRIMIDINE KINASE"/>
    <property type="match status" value="1"/>
</dbReference>
<dbReference type="Pfam" id="PF02581">
    <property type="entry name" value="TMP-TENI"/>
    <property type="match status" value="1"/>
</dbReference>
<dbReference type="AlphaFoldDB" id="A0A9D1AD97"/>
<feature type="binding site" evidence="18">
    <location>
        <position position="116"/>
    </location>
    <ligand>
        <name>4-amino-2-methyl-5-(diphosphooxymethyl)pyrimidine</name>
        <dbReference type="ChEBI" id="CHEBI:57841"/>
    </ligand>
</feature>
<dbReference type="GO" id="GO:0009229">
    <property type="term" value="P:thiamine diphosphate biosynthetic process"/>
    <property type="evidence" value="ECO:0007669"/>
    <property type="project" value="UniProtKB-UniRule"/>
</dbReference>
<evidence type="ECO:0000256" key="5">
    <source>
        <dbReference type="ARBA" id="ARBA00009879"/>
    </source>
</evidence>
<feature type="binding site" evidence="18">
    <location>
        <begin position="192"/>
        <end position="193"/>
    </location>
    <ligand>
        <name>2-[(2R,5Z)-2-carboxy-4-methylthiazol-5(2H)-ylidene]ethyl phosphate</name>
        <dbReference type="ChEBI" id="CHEBI:62899"/>
    </ligand>
</feature>
<dbReference type="SUPFAM" id="SSF53613">
    <property type="entry name" value="Ribokinase-like"/>
    <property type="match status" value="1"/>
</dbReference>
<comment type="pathway">
    <text evidence="4 18">Cofactor biosynthesis; thiamine diphosphate biosynthesis; thiamine phosphate from 4-amino-2-methyl-5-diphosphomethylpyrimidine and 4-methyl-5-(2-phosphoethyl)-thiazole: step 1/1.</text>
</comment>
<evidence type="ECO:0000256" key="3">
    <source>
        <dbReference type="ARBA" id="ARBA00004769"/>
    </source>
</evidence>
<dbReference type="GO" id="GO:0005524">
    <property type="term" value="F:ATP binding"/>
    <property type="evidence" value="ECO:0007669"/>
    <property type="project" value="UniProtKB-KW"/>
</dbReference>
<dbReference type="GO" id="GO:0009228">
    <property type="term" value="P:thiamine biosynthetic process"/>
    <property type="evidence" value="ECO:0007669"/>
    <property type="project" value="UniProtKB-KW"/>
</dbReference>
<evidence type="ECO:0000256" key="1">
    <source>
        <dbReference type="ARBA" id="ARBA00000151"/>
    </source>
</evidence>
<dbReference type="HAMAP" id="MF_00097">
    <property type="entry name" value="TMP_synthase"/>
    <property type="match status" value="1"/>
</dbReference>
<comment type="similarity">
    <text evidence="5">Belongs to the ThiD family.</text>
</comment>
<evidence type="ECO:0000256" key="11">
    <source>
        <dbReference type="ARBA" id="ARBA00022842"/>
    </source>
</evidence>
<keyword evidence="6 18" id="KW-0808">Transferase</keyword>
<proteinExistence type="inferred from homology"/>
<dbReference type="InterPro" id="IPR022998">
    <property type="entry name" value="ThiamineP_synth_TenI"/>
</dbReference>
<keyword evidence="11 18" id="KW-0460">Magnesium</keyword>
<evidence type="ECO:0000256" key="15">
    <source>
        <dbReference type="ARBA" id="ARBA00047334"/>
    </source>
</evidence>
<keyword evidence="8" id="KW-0547">Nucleotide-binding</keyword>
<dbReference type="FunFam" id="3.20.20.70:FF:000096">
    <property type="entry name" value="Thiamine-phosphate synthase"/>
    <property type="match status" value="1"/>
</dbReference>
<feature type="binding site" evidence="18">
    <location>
        <position position="172"/>
    </location>
    <ligand>
        <name>2-[(2R,5Z)-2-carboxy-4-methylthiazol-5(2H)-ylidene]ethyl phosphate</name>
        <dbReference type="ChEBI" id="CHEBI:62899"/>
    </ligand>
</feature>
<feature type="domain" description="Thiamine phosphate synthase/TenI" evidence="19">
    <location>
        <begin position="15"/>
        <end position="195"/>
    </location>
</feature>
<evidence type="ECO:0000256" key="4">
    <source>
        <dbReference type="ARBA" id="ARBA00005165"/>
    </source>
</evidence>
<evidence type="ECO:0000259" key="19">
    <source>
        <dbReference type="Pfam" id="PF02581"/>
    </source>
</evidence>
<dbReference type="GO" id="GO:0008902">
    <property type="term" value="F:hydroxymethylpyrimidine kinase activity"/>
    <property type="evidence" value="ECO:0007669"/>
    <property type="project" value="UniProtKB-EC"/>
</dbReference>
<comment type="pathway">
    <text evidence="14">Cofactor biosynthesis; thiamine diphosphate biosynthesis; 4-amino-2-methyl-5-diphosphomethylpyrimidine from 5-amino-1-(5-phospho-D-ribosyl)imidazole: step 2/3.</text>
</comment>
<evidence type="ECO:0000256" key="18">
    <source>
        <dbReference type="HAMAP-Rule" id="MF_00097"/>
    </source>
</evidence>
<evidence type="ECO:0000256" key="17">
    <source>
        <dbReference type="ARBA" id="ARBA00047883"/>
    </source>
</evidence>
<protein>
    <recommendedName>
        <fullName evidence="18">Thiamine-phosphate synthase</fullName>
        <shortName evidence="18">TP synthase</shortName>
        <shortName evidence="18">TPS</shortName>
        <ecNumber evidence="18">2.5.1.3</ecNumber>
    </recommendedName>
    <alternativeName>
        <fullName evidence="18">Thiamine-phosphate pyrophosphorylase</fullName>
        <shortName evidence="18">TMP pyrophosphorylase</shortName>
        <shortName evidence="18">TMP-PPase</shortName>
    </alternativeName>
</protein>
<feature type="binding site" evidence="18">
    <location>
        <position position="145"/>
    </location>
    <ligand>
        <name>4-amino-2-methyl-5-(diphosphooxymethyl)pyrimidine</name>
        <dbReference type="ChEBI" id="CHEBI:57841"/>
    </ligand>
</feature>
<dbReference type="InterPro" id="IPR036206">
    <property type="entry name" value="ThiamineP_synth_sf"/>
</dbReference>
<evidence type="ECO:0000256" key="10">
    <source>
        <dbReference type="ARBA" id="ARBA00022840"/>
    </source>
</evidence>
<dbReference type="InterPro" id="IPR013785">
    <property type="entry name" value="Aldolase_TIM"/>
</dbReference>
<feature type="domain" description="Pyridoxamine kinase/Phosphomethylpyrimidine kinase" evidence="20">
    <location>
        <begin position="230"/>
        <end position="481"/>
    </location>
</feature>
<keyword evidence="13" id="KW-0511">Multifunctional enzyme</keyword>
<dbReference type="InterPro" id="IPR034291">
    <property type="entry name" value="TMP_synthase"/>
</dbReference>
<dbReference type="EC" id="2.5.1.3" evidence="18"/>
<evidence type="ECO:0000256" key="9">
    <source>
        <dbReference type="ARBA" id="ARBA00022777"/>
    </source>
</evidence>
<comment type="catalytic activity">
    <reaction evidence="15 18">
        <text>4-methyl-5-(2-phosphooxyethyl)-thiazole + 4-amino-2-methyl-5-(diphosphooxymethyl)pyrimidine + H(+) = thiamine phosphate + diphosphate</text>
        <dbReference type="Rhea" id="RHEA:22328"/>
        <dbReference type="ChEBI" id="CHEBI:15378"/>
        <dbReference type="ChEBI" id="CHEBI:33019"/>
        <dbReference type="ChEBI" id="CHEBI:37575"/>
        <dbReference type="ChEBI" id="CHEBI:57841"/>
        <dbReference type="ChEBI" id="CHEBI:58296"/>
        <dbReference type="EC" id="2.5.1.3"/>
    </reaction>
</comment>